<name>A0A2T8JCD1_9POAL</name>
<evidence type="ECO:0000313" key="1">
    <source>
        <dbReference type="EMBL" id="PVH47586.1"/>
    </source>
</evidence>
<dbReference type="Gramene" id="PVH47586">
    <property type="protein sequence ID" value="PVH47586"/>
    <property type="gene ID" value="PAHAL_4G093800"/>
</dbReference>
<reference evidence="1" key="1">
    <citation type="submission" date="2018-04" db="EMBL/GenBank/DDBJ databases">
        <title>WGS assembly of Panicum hallii.</title>
        <authorList>
            <person name="Lovell J."/>
            <person name="Jenkins J."/>
            <person name="Lowry D."/>
            <person name="Mamidi S."/>
            <person name="Sreedasyam A."/>
            <person name="Weng X."/>
            <person name="Barry K."/>
            <person name="Bonette J."/>
            <person name="Campitelli B."/>
            <person name="Daum C."/>
            <person name="Gordon S."/>
            <person name="Gould B."/>
            <person name="Lipzen A."/>
            <person name="Macqueen A."/>
            <person name="Palacio-Mejia J."/>
            <person name="Plott C."/>
            <person name="Shakirov E."/>
            <person name="Shu S."/>
            <person name="Yoshinaga Y."/>
            <person name="Zane M."/>
            <person name="Rokhsar D."/>
            <person name="Grimwood J."/>
            <person name="Schmutz J."/>
            <person name="Juenger T."/>
        </authorList>
    </citation>
    <scope>NUCLEOTIDE SEQUENCE [LARGE SCALE GENOMIC DNA]</scope>
    <source>
        <strain evidence="1">FIL2</strain>
    </source>
</reference>
<dbReference type="Proteomes" id="UP000243499">
    <property type="component" value="Chromosome 4"/>
</dbReference>
<gene>
    <name evidence="1" type="ORF">PAHAL_4G093800</name>
</gene>
<accession>A0A2T8JCD1</accession>
<organism evidence="1">
    <name type="scientific">Panicum hallii</name>
    <dbReference type="NCBI Taxonomy" id="206008"/>
    <lineage>
        <taxon>Eukaryota</taxon>
        <taxon>Viridiplantae</taxon>
        <taxon>Streptophyta</taxon>
        <taxon>Embryophyta</taxon>
        <taxon>Tracheophyta</taxon>
        <taxon>Spermatophyta</taxon>
        <taxon>Magnoliopsida</taxon>
        <taxon>Liliopsida</taxon>
        <taxon>Poales</taxon>
        <taxon>Poaceae</taxon>
        <taxon>PACMAD clade</taxon>
        <taxon>Panicoideae</taxon>
        <taxon>Panicodae</taxon>
        <taxon>Paniceae</taxon>
        <taxon>Panicinae</taxon>
        <taxon>Panicum</taxon>
        <taxon>Panicum sect. Panicum</taxon>
    </lineage>
</organism>
<sequence>MVRAHVVLERKHSILVTAFAKGNRVTCPAPCEPTHGGCLYLMDLFSGRGVHQCACGITVHGRLMIGTSCMQ</sequence>
<protein>
    <submittedName>
        <fullName evidence="1">Uncharacterized protein</fullName>
    </submittedName>
</protein>
<proteinExistence type="predicted"/>
<dbReference type="AlphaFoldDB" id="A0A2T8JCD1"/>
<dbReference type="EMBL" id="CM008049">
    <property type="protein sequence ID" value="PVH47586.1"/>
    <property type="molecule type" value="Genomic_DNA"/>
</dbReference>